<keyword evidence="3" id="KW-1185">Reference proteome</keyword>
<proteinExistence type="predicted"/>
<feature type="compositionally biased region" description="Basic residues" evidence="1">
    <location>
        <begin position="1"/>
        <end position="20"/>
    </location>
</feature>
<feature type="compositionally biased region" description="Low complexity" evidence="1">
    <location>
        <begin position="21"/>
        <end position="34"/>
    </location>
</feature>
<dbReference type="Proteomes" id="UP000299102">
    <property type="component" value="Unassembled WGS sequence"/>
</dbReference>
<gene>
    <name evidence="2" type="ORF">EVAR_96715_1</name>
</gene>
<comment type="caution">
    <text evidence="2">The sequence shown here is derived from an EMBL/GenBank/DDBJ whole genome shotgun (WGS) entry which is preliminary data.</text>
</comment>
<feature type="region of interest" description="Disordered" evidence="1">
    <location>
        <begin position="58"/>
        <end position="102"/>
    </location>
</feature>
<evidence type="ECO:0000313" key="3">
    <source>
        <dbReference type="Proteomes" id="UP000299102"/>
    </source>
</evidence>
<accession>A0A4C1WGG1</accession>
<feature type="compositionally biased region" description="Low complexity" evidence="1">
    <location>
        <begin position="64"/>
        <end position="81"/>
    </location>
</feature>
<dbReference type="EMBL" id="BGZK01000566">
    <property type="protein sequence ID" value="GBP50478.1"/>
    <property type="molecule type" value="Genomic_DNA"/>
</dbReference>
<evidence type="ECO:0000256" key="1">
    <source>
        <dbReference type="SAM" id="MobiDB-lite"/>
    </source>
</evidence>
<feature type="compositionally biased region" description="Basic residues" evidence="1">
    <location>
        <begin position="153"/>
        <end position="162"/>
    </location>
</feature>
<feature type="region of interest" description="Disordered" evidence="1">
    <location>
        <begin position="1"/>
        <end position="35"/>
    </location>
</feature>
<name>A0A4C1WGG1_EUMVA</name>
<dbReference type="AlphaFoldDB" id="A0A4C1WGG1"/>
<reference evidence="2 3" key="1">
    <citation type="journal article" date="2019" name="Commun. Biol.">
        <title>The bagworm genome reveals a unique fibroin gene that provides high tensile strength.</title>
        <authorList>
            <person name="Kono N."/>
            <person name="Nakamura H."/>
            <person name="Ohtoshi R."/>
            <person name="Tomita M."/>
            <person name="Numata K."/>
            <person name="Arakawa K."/>
        </authorList>
    </citation>
    <scope>NUCLEOTIDE SEQUENCE [LARGE SCALE GENOMIC DNA]</scope>
</reference>
<organism evidence="2 3">
    <name type="scientific">Eumeta variegata</name>
    <name type="common">Bagworm moth</name>
    <name type="synonym">Eumeta japonica</name>
    <dbReference type="NCBI Taxonomy" id="151549"/>
    <lineage>
        <taxon>Eukaryota</taxon>
        <taxon>Metazoa</taxon>
        <taxon>Ecdysozoa</taxon>
        <taxon>Arthropoda</taxon>
        <taxon>Hexapoda</taxon>
        <taxon>Insecta</taxon>
        <taxon>Pterygota</taxon>
        <taxon>Neoptera</taxon>
        <taxon>Endopterygota</taxon>
        <taxon>Lepidoptera</taxon>
        <taxon>Glossata</taxon>
        <taxon>Ditrysia</taxon>
        <taxon>Tineoidea</taxon>
        <taxon>Psychidae</taxon>
        <taxon>Oiketicinae</taxon>
        <taxon>Eumeta</taxon>
    </lineage>
</organism>
<dbReference type="OrthoDB" id="7491028at2759"/>
<feature type="region of interest" description="Disordered" evidence="1">
    <location>
        <begin position="126"/>
        <end position="162"/>
    </location>
</feature>
<sequence length="162" mass="18088">MGKKLKHGSGSRHARGRRGRSAASRSGFSFTQTSRSRRREHVFICMFYPSAALNPTHSDRKVRSVAGRAAARAPRPGLSAATRPRNFGRSRRVRTYTATPRINNRHAARRTPPAVRRTPHAALDAALAESPDDRAPRCTRATRPSAASAFRTPFRKRTRDYL</sequence>
<evidence type="ECO:0000313" key="2">
    <source>
        <dbReference type="EMBL" id="GBP50478.1"/>
    </source>
</evidence>
<protein>
    <submittedName>
        <fullName evidence="2">Uncharacterized protein</fullName>
    </submittedName>
</protein>